<evidence type="ECO:0000256" key="1">
    <source>
        <dbReference type="ARBA" id="ARBA00008270"/>
    </source>
</evidence>
<organism evidence="4 5">
    <name type="scientific">Mesorhizobium plurifarium</name>
    <dbReference type="NCBI Taxonomy" id="69974"/>
    <lineage>
        <taxon>Bacteria</taxon>
        <taxon>Pseudomonadati</taxon>
        <taxon>Pseudomonadota</taxon>
        <taxon>Alphaproteobacteria</taxon>
        <taxon>Hyphomicrobiales</taxon>
        <taxon>Phyllobacteriaceae</taxon>
        <taxon>Mesorhizobium</taxon>
    </lineage>
</organism>
<feature type="active site" evidence="3">
    <location>
        <position position="54"/>
    </location>
</feature>
<sequence length="286" mass="29959">MRLTDNGARTMDVLKIAAFSDGNTGGNPAGVVIGEALPDAAAMQRVAAEVGFSETAFAVPEGVSWRVRFFSPESEVPFCGHATIALGAALVRKFGDGIFELTLNQANITVEGFRDGANFAAALQSPPTRSRPASSELVGEALSLFGYQPGDLDPAIPPALIHGGADHLVLALKSREALAAMAYDLKKGQSFMRREGLVTILLGYAEAPRLFHTRNPFASGGVYEDPATGAATAAFAGYLRDLGWPHGGAIDIVQGEDMGMRSRLHADISSAPGSSIRVSGTARLMD</sequence>
<dbReference type="GO" id="GO:0005737">
    <property type="term" value="C:cytoplasm"/>
    <property type="evidence" value="ECO:0007669"/>
    <property type="project" value="TreeGrafter"/>
</dbReference>
<comment type="similarity">
    <text evidence="1">Belongs to the PhzF family.</text>
</comment>
<keyword evidence="2" id="KW-0413">Isomerase</keyword>
<evidence type="ECO:0000256" key="2">
    <source>
        <dbReference type="ARBA" id="ARBA00023235"/>
    </source>
</evidence>
<dbReference type="Gene3D" id="3.10.310.10">
    <property type="entry name" value="Diaminopimelate Epimerase, Chain A, domain 1"/>
    <property type="match status" value="2"/>
</dbReference>
<dbReference type="Pfam" id="PF02567">
    <property type="entry name" value="PhzC-PhzF"/>
    <property type="match status" value="1"/>
</dbReference>
<dbReference type="EMBL" id="CCNB01000001">
    <property type="protein sequence ID" value="CDX12158.1"/>
    <property type="molecule type" value="Genomic_DNA"/>
</dbReference>
<evidence type="ECO:0000256" key="3">
    <source>
        <dbReference type="PIRSR" id="PIRSR016184-1"/>
    </source>
</evidence>
<gene>
    <name evidence="4" type="ORF">MPLDJ20_10012</name>
</gene>
<dbReference type="NCBIfam" id="TIGR00654">
    <property type="entry name" value="PhzF_family"/>
    <property type="match status" value="1"/>
</dbReference>
<evidence type="ECO:0000313" key="4">
    <source>
        <dbReference type="EMBL" id="CDX12158.1"/>
    </source>
</evidence>
<dbReference type="AlphaFoldDB" id="A0A090DG65"/>
<dbReference type="Proteomes" id="UP000046373">
    <property type="component" value="Unassembled WGS sequence"/>
</dbReference>
<dbReference type="InterPro" id="IPR003719">
    <property type="entry name" value="Phenazine_PhzF-like"/>
</dbReference>
<reference evidence="4 5" key="1">
    <citation type="submission" date="2014-08" db="EMBL/GenBank/DDBJ databases">
        <authorList>
            <person name="Moulin Lionel"/>
        </authorList>
    </citation>
    <scope>NUCLEOTIDE SEQUENCE [LARGE SCALE GENOMIC DNA]</scope>
</reference>
<dbReference type="PIRSF" id="PIRSF016184">
    <property type="entry name" value="PhzC_PhzF"/>
    <property type="match status" value="1"/>
</dbReference>
<accession>A0A090DG65</accession>
<protein>
    <submittedName>
        <fullName evidence="4">Phenazine biosynthesis family protein</fullName>
    </submittedName>
</protein>
<proteinExistence type="inferred from homology"/>
<dbReference type="SUPFAM" id="SSF54506">
    <property type="entry name" value="Diaminopimelate epimerase-like"/>
    <property type="match status" value="1"/>
</dbReference>
<evidence type="ECO:0000313" key="5">
    <source>
        <dbReference type="Proteomes" id="UP000046373"/>
    </source>
</evidence>
<name>A0A090DG65_MESPL</name>
<dbReference type="GO" id="GO:0016853">
    <property type="term" value="F:isomerase activity"/>
    <property type="evidence" value="ECO:0007669"/>
    <property type="project" value="UniProtKB-KW"/>
</dbReference>
<dbReference type="PANTHER" id="PTHR13774">
    <property type="entry name" value="PHENAZINE BIOSYNTHESIS PROTEIN"/>
    <property type="match status" value="1"/>
</dbReference>
<dbReference type="PANTHER" id="PTHR13774:SF39">
    <property type="entry name" value="BIOSYNTHESIS PROTEIN, PUTATIVE-RELATED"/>
    <property type="match status" value="1"/>
</dbReference>